<feature type="transmembrane region" description="Helical" evidence="1">
    <location>
        <begin position="212"/>
        <end position="229"/>
    </location>
</feature>
<evidence type="ECO:0000313" key="2">
    <source>
        <dbReference type="EMBL" id="SVE07730.1"/>
    </source>
</evidence>
<keyword evidence="1" id="KW-1133">Transmembrane helix</keyword>
<feature type="transmembrane region" description="Helical" evidence="1">
    <location>
        <begin position="52"/>
        <end position="71"/>
    </location>
</feature>
<keyword evidence="1" id="KW-0472">Membrane</keyword>
<evidence type="ECO:0000256" key="1">
    <source>
        <dbReference type="SAM" id="Phobius"/>
    </source>
</evidence>
<gene>
    <name evidence="2" type="ORF">METZ01_LOCUS460584</name>
</gene>
<feature type="transmembrane region" description="Helical" evidence="1">
    <location>
        <begin position="6"/>
        <end position="25"/>
    </location>
</feature>
<feature type="transmembrane region" description="Helical" evidence="1">
    <location>
        <begin position="83"/>
        <end position="113"/>
    </location>
</feature>
<feature type="transmembrane region" description="Helical" evidence="1">
    <location>
        <begin position="125"/>
        <end position="149"/>
    </location>
</feature>
<protein>
    <recommendedName>
        <fullName evidence="3">Glycosyltransferase RgtA/B/C/D-like domain-containing protein</fullName>
    </recommendedName>
</protein>
<feature type="non-terminal residue" evidence="2">
    <location>
        <position position="251"/>
    </location>
</feature>
<name>A0A383AJK0_9ZZZZ</name>
<evidence type="ECO:0008006" key="3">
    <source>
        <dbReference type="Google" id="ProtNLM"/>
    </source>
</evidence>
<feature type="non-terminal residue" evidence="2">
    <location>
        <position position="1"/>
    </location>
</feature>
<organism evidence="2">
    <name type="scientific">marine metagenome</name>
    <dbReference type="NCBI Taxonomy" id="408172"/>
    <lineage>
        <taxon>unclassified sequences</taxon>
        <taxon>metagenomes</taxon>
        <taxon>ecological metagenomes</taxon>
    </lineage>
</organism>
<dbReference type="AlphaFoldDB" id="A0A383AJK0"/>
<reference evidence="2" key="1">
    <citation type="submission" date="2018-05" db="EMBL/GenBank/DDBJ databases">
        <authorList>
            <person name="Lanie J.A."/>
            <person name="Ng W.-L."/>
            <person name="Kazmierczak K.M."/>
            <person name="Andrzejewski T.M."/>
            <person name="Davidsen T.M."/>
            <person name="Wayne K.J."/>
            <person name="Tettelin H."/>
            <person name="Glass J.I."/>
            <person name="Rusch D."/>
            <person name="Podicherti R."/>
            <person name="Tsui H.-C.T."/>
            <person name="Winkler M.E."/>
        </authorList>
    </citation>
    <scope>NUCLEOTIDE SEQUENCE</scope>
</reference>
<sequence length="251" mass="28514">RFGYQFFLAAIISILLIYHLGQILWNYSTATIASILTIGSYHHYYWAQHGRGYALTEVLALSSVLGAILLLEERSNKKGAFILIFSGLALCLTQPSNAYFLPGCGIAIIYVSLKSKKFQTLVSWFFLRSILLPLLFLMALTTTYFFIIYDDLLIGIESYKVFLEKYKNADSISGSFQQFYEVIRDLSRPWGLWIYLPVLYGIWIINDIQRGLFLIILGTPFLLVILSGMMGPPRVYIYALPFLILLAAVGI</sequence>
<dbReference type="EMBL" id="UINC01192534">
    <property type="protein sequence ID" value="SVE07730.1"/>
    <property type="molecule type" value="Genomic_DNA"/>
</dbReference>
<keyword evidence="1" id="KW-0812">Transmembrane</keyword>
<feature type="transmembrane region" description="Helical" evidence="1">
    <location>
        <begin position="190"/>
        <end position="205"/>
    </location>
</feature>
<proteinExistence type="predicted"/>
<accession>A0A383AJK0</accession>